<accession>A0A0E4BM06</accession>
<organism evidence="1 2">
    <name type="scientific">Bradyrhizobium diazoefficiens</name>
    <dbReference type="NCBI Taxonomy" id="1355477"/>
    <lineage>
        <taxon>Bacteria</taxon>
        <taxon>Pseudomonadati</taxon>
        <taxon>Pseudomonadota</taxon>
        <taxon>Alphaproteobacteria</taxon>
        <taxon>Hyphomicrobiales</taxon>
        <taxon>Nitrobacteraceae</taxon>
        <taxon>Bradyrhizobium</taxon>
    </lineage>
</organism>
<protein>
    <submittedName>
        <fullName evidence="1">Substrate-binding protein</fullName>
    </submittedName>
</protein>
<dbReference type="EMBL" id="AP014685">
    <property type="protein sequence ID" value="BAR54882.1"/>
    <property type="molecule type" value="Genomic_DNA"/>
</dbReference>
<name>A0A0E4BM06_9BRAD</name>
<evidence type="ECO:0000313" key="1">
    <source>
        <dbReference type="EMBL" id="BAR54882.1"/>
    </source>
</evidence>
<dbReference type="AlphaFoldDB" id="A0A0E4BM06"/>
<reference evidence="1 2" key="1">
    <citation type="submission" date="2014-11" db="EMBL/GenBank/DDBJ databases">
        <title>Symbiosis island explosion on the genome of extra-slow-growing strains of soybean bradyrhizobia with massive insertion sequences.</title>
        <authorList>
            <person name="Iida T."/>
            <person name="Minamisawa K."/>
        </authorList>
    </citation>
    <scope>NUCLEOTIDE SEQUENCE [LARGE SCALE GENOMIC DNA]</scope>
    <source>
        <strain evidence="1 2">NK6</strain>
    </source>
</reference>
<sequence>MYLAKVKSPEQSKEPWDYLEIIKTVKGEDAFRPVSESKCPLLKK</sequence>
<dbReference type="Proteomes" id="UP000063308">
    <property type="component" value="Chromosome"/>
</dbReference>
<proteinExistence type="predicted"/>
<evidence type="ECO:0000313" key="2">
    <source>
        <dbReference type="Proteomes" id="UP000063308"/>
    </source>
</evidence>
<gene>
    <name evidence="1" type="ORF">NK6_1698</name>
</gene>